<dbReference type="CDD" id="cd08048">
    <property type="entry name" value="HFD_TAF11"/>
    <property type="match status" value="1"/>
</dbReference>
<name>A0A6B0SFI2_9CETA</name>
<dbReference type="InterPro" id="IPR045127">
    <property type="entry name" value="TAF11-like"/>
</dbReference>
<dbReference type="GO" id="GO:0046982">
    <property type="term" value="F:protein heterodimerization activity"/>
    <property type="evidence" value="ECO:0007669"/>
    <property type="project" value="InterPro"/>
</dbReference>
<dbReference type="EMBL" id="VBQZ03002646">
    <property type="protein sequence ID" value="MXQ99905.1"/>
    <property type="molecule type" value="Genomic_DNA"/>
</dbReference>
<comment type="similarity">
    <text evidence="1">Belongs to the TAF11 family.</text>
</comment>
<dbReference type="GO" id="GO:0005669">
    <property type="term" value="C:transcription factor TFIID complex"/>
    <property type="evidence" value="ECO:0007669"/>
    <property type="project" value="InterPro"/>
</dbReference>
<feature type="compositionally biased region" description="Basic and acidic residues" evidence="2">
    <location>
        <begin position="47"/>
        <end position="58"/>
    </location>
</feature>
<organism evidence="4 5">
    <name type="scientific">Bos mutus</name>
    <name type="common">wild yak</name>
    <dbReference type="NCBI Taxonomy" id="72004"/>
    <lineage>
        <taxon>Eukaryota</taxon>
        <taxon>Metazoa</taxon>
        <taxon>Chordata</taxon>
        <taxon>Craniata</taxon>
        <taxon>Vertebrata</taxon>
        <taxon>Euteleostomi</taxon>
        <taxon>Mammalia</taxon>
        <taxon>Eutheria</taxon>
        <taxon>Laurasiatheria</taxon>
        <taxon>Artiodactyla</taxon>
        <taxon>Ruminantia</taxon>
        <taxon>Pecora</taxon>
        <taxon>Bovidae</taxon>
        <taxon>Bovinae</taxon>
        <taxon>Bos</taxon>
    </lineage>
</organism>
<keyword evidence="5" id="KW-1185">Reference proteome</keyword>
<evidence type="ECO:0000256" key="1">
    <source>
        <dbReference type="ARBA" id="ARBA00009788"/>
    </source>
</evidence>
<protein>
    <recommendedName>
        <fullName evidence="3">TAFII28-like protein domain-containing protein</fullName>
    </recommendedName>
</protein>
<dbReference type="FunFam" id="1.10.20.10:FF:000025">
    <property type="entry name" value="Transcription initiation factor TFIID subunit 11"/>
    <property type="match status" value="1"/>
</dbReference>
<feature type="domain" description="TAFII28-like protein" evidence="3">
    <location>
        <begin position="107"/>
        <end position="191"/>
    </location>
</feature>
<dbReference type="GO" id="GO:0051123">
    <property type="term" value="P:RNA polymerase II preinitiation complex assembly"/>
    <property type="evidence" value="ECO:0007669"/>
    <property type="project" value="InterPro"/>
</dbReference>
<evidence type="ECO:0000313" key="4">
    <source>
        <dbReference type="EMBL" id="MXQ99905.1"/>
    </source>
</evidence>
<evidence type="ECO:0000259" key="3">
    <source>
        <dbReference type="Pfam" id="PF04719"/>
    </source>
</evidence>
<dbReference type="AlphaFoldDB" id="A0A6B0SFI2"/>
<dbReference type="Proteomes" id="UP000322234">
    <property type="component" value="Unassembled WGS sequence"/>
</dbReference>
<dbReference type="PANTHER" id="PTHR13218">
    <property type="entry name" value="TRANSCRIPTION INITIATION FACTOR TFIID SUBUNIT 11-RELATED"/>
    <property type="match status" value="1"/>
</dbReference>
<dbReference type="Gene3D" id="1.10.20.10">
    <property type="entry name" value="Histone, subunit A"/>
    <property type="match status" value="1"/>
</dbReference>
<feature type="compositionally biased region" description="Basic and acidic residues" evidence="2">
    <location>
        <begin position="84"/>
        <end position="100"/>
    </location>
</feature>
<dbReference type="GO" id="GO:0016251">
    <property type="term" value="F:RNA polymerase II general transcription initiation factor activity"/>
    <property type="evidence" value="ECO:0007669"/>
    <property type="project" value="TreeGrafter"/>
</dbReference>
<reference evidence="4" key="1">
    <citation type="submission" date="2019-10" db="EMBL/GenBank/DDBJ databases">
        <title>The sequence and de novo assembly of the wild yak genome.</title>
        <authorList>
            <person name="Liu Y."/>
        </authorList>
    </citation>
    <scope>NUCLEOTIDE SEQUENCE [LARGE SCALE GENOMIC DNA]</scope>
    <source>
        <strain evidence="4">WY2019</strain>
    </source>
</reference>
<dbReference type="Pfam" id="PF04719">
    <property type="entry name" value="TAFII28"/>
    <property type="match status" value="1"/>
</dbReference>
<gene>
    <name evidence="4" type="ORF">E5288_WYG003303</name>
</gene>
<dbReference type="SUPFAM" id="SSF47113">
    <property type="entry name" value="Histone-fold"/>
    <property type="match status" value="1"/>
</dbReference>
<sequence length="208" mass="23146">MDKARAWLPDQGPNLDVSREAPGVPLGPEPSNPGRILPRDPAQNARKASDEEGGELVHQDCPQPRAGEEADSSSRSPVAKRRKVDTEGKRGRQREVGEEEAQKMRTLVAAMSKEQLNRYEVFRRSAFPKSTIKHLIQAVAGTPVSQNVVIAMSGMAKVFVGEVVEEALDVCEKWGEKPPLQPKHLREAVRRLREKGQMPSTKHKILFF</sequence>
<comment type="caution">
    <text evidence="4">The sequence shown here is derived from an EMBL/GenBank/DDBJ whole genome shotgun (WGS) entry which is preliminary data.</text>
</comment>
<evidence type="ECO:0000313" key="5">
    <source>
        <dbReference type="Proteomes" id="UP000322234"/>
    </source>
</evidence>
<dbReference type="InterPro" id="IPR006809">
    <property type="entry name" value="TAFII28_dom"/>
</dbReference>
<proteinExistence type="inferred from homology"/>
<dbReference type="InterPro" id="IPR009072">
    <property type="entry name" value="Histone-fold"/>
</dbReference>
<feature type="region of interest" description="Disordered" evidence="2">
    <location>
        <begin position="1"/>
        <end position="100"/>
    </location>
</feature>
<accession>A0A6B0SFI2</accession>
<dbReference type="PANTHER" id="PTHR13218:SF23">
    <property type="entry name" value="TAFII28-LIKE PROTEIN DOMAIN-CONTAINING PROTEIN"/>
    <property type="match status" value="1"/>
</dbReference>
<evidence type="ECO:0000256" key="2">
    <source>
        <dbReference type="SAM" id="MobiDB-lite"/>
    </source>
</evidence>